<keyword evidence="2" id="KW-1185">Reference proteome</keyword>
<gene>
    <name evidence="1" type="ORF">NDU88_002037</name>
</gene>
<protein>
    <submittedName>
        <fullName evidence="1">Uncharacterized protein</fullName>
    </submittedName>
</protein>
<reference evidence="1" key="1">
    <citation type="journal article" date="2022" name="bioRxiv">
        <title>Sequencing and chromosome-scale assembly of the giantPleurodeles waltlgenome.</title>
        <authorList>
            <person name="Brown T."/>
            <person name="Elewa A."/>
            <person name="Iarovenko S."/>
            <person name="Subramanian E."/>
            <person name="Araus A.J."/>
            <person name="Petzold A."/>
            <person name="Susuki M."/>
            <person name="Suzuki K.-i.T."/>
            <person name="Hayashi T."/>
            <person name="Toyoda A."/>
            <person name="Oliveira C."/>
            <person name="Osipova E."/>
            <person name="Leigh N.D."/>
            <person name="Simon A."/>
            <person name="Yun M.H."/>
        </authorList>
    </citation>
    <scope>NUCLEOTIDE SEQUENCE</scope>
    <source>
        <strain evidence="1">20211129_DDA</strain>
        <tissue evidence="1">Liver</tissue>
    </source>
</reference>
<accession>A0AAV7MQG4</accession>
<comment type="caution">
    <text evidence="1">The sequence shown here is derived from an EMBL/GenBank/DDBJ whole genome shotgun (WGS) entry which is preliminary data.</text>
</comment>
<organism evidence="1 2">
    <name type="scientific">Pleurodeles waltl</name>
    <name type="common">Iberian ribbed newt</name>
    <dbReference type="NCBI Taxonomy" id="8319"/>
    <lineage>
        <taxon>Eukaryota</taxon>
        <taxon>Metazoa</taxon>
        <taxon>Chordata</taxon>
        <taxon>Craniata</taxon>
        <taxon>Vertebrata</taxon>
        <taxon>Euteleostomi</taxon>
        <taxon>Amphibia</taxon>
        <taxon>Batrachia</taxon>
        <taxon>Caudata</taxon>
        <taxon>Salamandroidea</taxon>
        <taxon>Salamandridae</taxon>
        <taxon>Pleurodelinae</taxon>
        <taxon>Pleurodeles</taxon>
    </lineage>
</organism>
<dbReference type="EMBL" id="JANPWB010000013">
    <property type="protein sequence ID" value="KAJ1104627.1"/>
    <property type="molecule type" value="Genomic_DNA"/>
</dbReference>
<evidence type="ECO:0000313" key="2">
    <source>
        <dbReference type="Proteomes" id="UP001066276"/>
    </source>
</evidence>
<dbReference type="Proteomes" id="UP001066276">
    <property type="component" value="Chromosome 9"/>
</dbReference>
<sequence length="132" mass="14444">MVKSGAVYPTSWEAARHGALGQGDDPVFDVGPSTSRGASASLERVEEELLDEEVGEHVAPVPRGHSMEMPRFVRKVVQGDHFGGRRWELVAGREALDVFRLIIARIFQVGTCSPGWFLFIGFAIACGFEDVN</sequence>
<dbReference type="AlphaFoldDB" id="A0AAV7MQG4"/>
<proteinExistence type="predicted"/>
<name>A0AAV7MQG4_PLEWA</name>
<evidence type="ECO:0000313" key="1">
    <source>
        <dbReference type="EMBL" id="KAJ1104627.1"/>
    </source>
</evidence>